<keyword evidence="2" id="KW-0812">Transmembrane</keyword>
<feature type="transmembrane region" description="Helical" evidence="2">
    <location>
        <begin position="177"/>
        <end position="197"/>
    </location>
</feature>
<evidence type="ECO:0000256" key="1">
    <source>
        <dbReference type="SAM" id="MobiDB-lite"/>
    </source>
</evidence>
<feature type="transmembrane region" description="Helical" evidence="2">
    <location>
        <begin position="209"/>
        <end position="230"/>
    </location>
</feature>
<feature type="transmembrane region" description="Helical" evidence="2">
    <location>
        <begin position="7"/>
        <end position="27"/>
    </location>
</feature>
<feature type="transmembrane region" description="Helical" evidence="2">
    <location>
        <begin position="91"/>
        <end position="114"/>
    </location>
</feature>
<evidence type="ECO:0000313" key="3">
    <source>
        <dbReference type="EMBL" id="RSH92128.1"/>
    </source>
</evidence>
<dbReference type="AlphaFoldDB" id="A0A427YLX5"/>
<evidence type="ECO:0000313" key="4">
    <source>
        <dbReference type="Proteomes" id="UP000279259"/>
    </source>
</evidence>
<reference evidence="3 4" key="1">
    <citation type="submission" date="2018-11" db="EMBL/GenBank/DDBJ databases">
        <title>Genome sequence of Saitozyma podzolica DSM 27192.</title>
        <authorList>
            <person name="Aliyu H."/>
            <person name="Gorte O."/>
            <person name="Ochsenreither K."/>
        </authorList>
    </citation>
    <scope>NUCLEOTIDE SEQUENCE [LARGE SCALE GENOMIC DNA]</scope>
    <source>
        <strain evidence="3 4">DSM 27192</strain>
    </source>
</reference>
<dbReference type="EMBL" id="RSCD01000006">
    <property type="protein sequence ID" value="RSH92128.1"/>
    <property type="molecule type" value="Genomic_DNA"/>
</dbReference>
<dbReference type="Proteomes" id="UP000279259">
    <property type="component" value="Unassembled WGS sequence"/>
</dbReference>
<feature type="region of interest" description="Disordered" evidence="1">
    <location>
        <begin position="295"/>
        <end position="322"/>
    </location>
</feature>
<keyword evidence="4" id="KW-1185">Reference proteome</keyword>
<keyword evidence="2" id="KW-0472">Membrane</keyword>
<gene>
    <name evidence="3" type="ORF">EHS25_008543</name>
</gene>
<evidence type="ECO:0000256" key="2">
    <source>
        <dbReference type="SAM" id="Phobius"/>
    </source>
</evidence>
<keyword evidence="2" id="KW-1133">Transmembrane helix</keyword>
<proteinExistence type="predicted"/>
<feature type="transmembrane region" description="Helical" evidence="2">
    <location>
        <begin position="120"/>
        <end position="145"/>
    </location>
</feature>
<comment type="caution">
    <text evidence="3">The sequence shown here is derived from an EMBL/GenBank/DDBJ whole genome shotgun (WGS) entry which is preliminary data.</text>
</comment>
<organism evidence="3 4">
    <name type="scientific">Saitozyma podzolica</name>
    <dbReference type="NCBI Taxonomy" id="1890683"/>
    <lineage>
        <taxon>Eukaryota</taxon>
        <taxon>Fungi</taxon>
        <taxon>Dikarya</taxon>
        <taxon>Basidiomycota</taxon>
        <taxon>Agaricomycotina</taxon>
        <taxon>Tremellomycetes</taxon>
        <taxon>Tremellales</taxon>
        <taxon>Trimorphomycetaceae</taxon>
        <taxon>Saitozyma</taxon>
    </lineage>
</organism>
<name>A0A427YLX5_9TREE</name>
<dbReference type="OrthoDB" id="2384193at2759"/>
<feature type="transmembrane region" description="Helical" evidence="2">
    <location>
        <begin position="47"/>
        <end position="70"/>
    </location>
</feature>
<dbReference type="STRING" id="1890683.A0A427YLX5"/>
<protein>
    <submittedName>
        <fullName evidence="3">Uncharacterized protein</fullName>
    </submittedName>
</protein>
<accession>A0A427YLX5</accession>
<sequence length="322" mass="35773">MAEISGANMCLVAILYNLGWVTLPGYGARPYPSELFDAHWKSYNTPLTAFLSLAFCAQVSLNAEEGLYWYHLMRAVRRPQAARSWLTSSFFFAWIIISVSAMVAEFGAGWIGYVDDDTQTARMFVCAGAIELVVVCAASTVLLKFPSFLEDVKRSGAGPEVRSRLHYYHEANKVRTLFRSLFTTSVLILGIDGLTTAKVVNENRLAADLLIQVASGSYFFASVISVQLYLPRAYNKETNQPRVMVGAQPQQNHAQHGASNVQLMSLLREGGQWDEDDDLRAGMARTRTESKAFEDVEWGKEAFPEEQPGLPALENFTSPFGK</sequence>